<organism evidence="10 11">
    <name type="scientific">Fundulus heteroclitus</name>
    <name type="common">Killifish</name>
    <name type="synonym">Mummichog</name>
    <dbReference type="NCBI Taxonomy" id="8078"/>
    <lineage>
        <taxon>Eukaryota</taxon>
        <taxon>Metazoa</taxon>
        <taxon>Chordata</taxon>
        <taxon>Craniata</taxon>
        <taxon>Vertebrata</taxon>
        <taxon>Euteleostomi</taxon>
        <taxon>Actinopterygii</taxon>
        <taxon>Neopterygii</taxon>
        <taxon>Teleostei</taxon>
        <taxon>Neoteleostei</taxon>
        <taxon>Acanthomorphata</taxon>
        <taxon>Ovalentaria</taxon>
        <taxon>Atherinomorphae</taxon>
        <taxon>Cyprinodontiformes</taxon>
        <taxon>Fundulidae</taxon>
        <taxon>Fundulus</taxon>
    </lineage>
</organism>
<dbReference type="SMART" id="SM00408">
    <property type="entry name" value="IGc2"/>
    <property type="match status" value="1"/>
</dbReference>
<evidence type="ECO:0000313" key="10">
    <source>
        <dbReference type="Ensembl" id="ENSFHEP00000009573.1"/>
    </source>
</evidence>
<dbReference type="GeneTree" id="ENSGT00940000177190"/>
<evidence type="ECO:0000313" key="11">
    <source>
        <dbReference type="Proteomes" id="UP000265000"/>
    </source>
</evidence>
<reference evidence="10" key="1">
    <citation type="submission" date="2025-08" db="UniProtKB">
        <authorList>
            <consortium name="Ensembl"/>
        </authorList>
    </citation>
    <scope>IDENTIFICATION</scope>
</reference>
<dbReference type="GO" id="GO:0002376">
    <property type="term" value="P:immune system process"/>
    <property type="evidence" value="ECO:0007669"/>
    <property type="project" value="UniProtKB-KW"/>
</dbReference>
<dbReference type="Proteomes" id="UP000265000">
    <property type="component" value="Unplaced"/>
</dbReference>
<accession>A0A3Q2T5E0</accession>
<dbReference type="CDD" id="cd00099">
    <property type="entry name" value="IgV"/>
    <property type="match status" value="1"/>
</dbReference>
<reference evidence="10" key="2">
    <citation type="submission" date="2025-09" db="UniProtKB">
        <authorList>
            <consortium name="Ensembl"/>
        </authorList>
    </citation>
    <scope>IDENTIFICATION</scope>
</reference>
<dbReference type="PROSITE" id="PS50835">
    <property type="entry name" value="IG_LIKE"/>
    <property type="match status" value="1"/>
</dbReference>
<dbReference type="InterPro" id="IPR007110">
    <property type="entry name" value="Ig-like_dom"/>
</dbReference>
<dbReference type="Gene3D" id="2.60.40.10">
    <property type="entry name" value="Immunoglobulins"/>
    <property type="match status" value="1"/>
</dbReference>
<keyword evidence="8" id="KW-0812">Transmembrane</keyword>
<sequence>MIPFKVVDVGGNVTLHCPVSNTGGKFFHWYKQPLGHMMQTVASASIAGLKLTEQFNNSRFKLAAGASQYSLTIKNISKEDEAAYLCQNGTAYFQSFAAGIYLAVNGKLCYVKSNRSFEVRRVSIYGVATILFLLLPYFDFLTILGLRSNALYID</sequence>
<dbReference type="GO" id="GO:0009617">
    <property type="term" value="P:response to bacterium"/>
    <property type="evidence" value="ECO:0007669"/>
    <property type="project" value="TreeGrafter"/>
</dbReference>
<dbReference type="PANTHER" id="PTHR19433:SF127">
    <property type="entry name" value="NITR9"/>
    <property type="match status" value="1"/>
</dbReference>
<keyword evidence="3" id="KW-0732">Signal</keyword>
<keyword evidence="11" id="KW-1185">Reference proteome</keyword>
<dbReference type="InterPro" id="IPR003598">
    <property type="entry name" value="Ig_sub2"/>
</dbReference>
<protein>
    <recommendedName>
        <fullName evidence="9">Ig-like domain-containing protein</fullName>
    </recommendedName>
</protein>
<keyword evidence="5 8" id="KW-0472">Membrane</keyword>
<dbReference type="InterPro" id="IPR013783">
    <property type="entry name" value="Ig-like_fold"/>
</dbReference>
<dbReference type="STRING" id="8078.ENSFHEP00000009573"/>
<dbReference type="Pfam" id="PF07686">
    <property type="entry name" value="V-set"/>
    <property type="match status" value="1"/>
</dbReference>
<evidence type="ECO:0000256" key="5">
    <source>
        <dbReference type="ARBA" id="ARBA00023136"/>
    </source>
</evidence>
<evidence type="ECO:0000256" key="2">
    <source>
        <dbReference type="ARBA" id="ARBA00022475"/>
    </source>
</evidence>
<keyword evidence="7" id="KW-0325">Glycoprotein</keyword>
<keyword evidence="8" id="KW-1133">Transmembrane helix</keyword>
<evidence type="ECO:0000256" key="7">
    <source>
        <dbReference type="ARBA" id="ARBA00023180"/>
    </source>
</evidence>
<proteinExistence type="predicted"/>
<comment type="subcellular location">
    <subcellularLocation>
        <location evidence="1">Cell membrane</location>
    </subcellularLocation>
</comment>
<dbReference type="SMART" id="SM00409">
    <property type="entry name" value="IG"/>
    <property type="match status" value="1"/>
</dbReference>
<dbReference type="GO" id="GO:0005886">
    <property type="term" value="C:plasma membrane"/>
    <property type="evidence" value="ECO:0007669"/>
    <property type="project" value="UniProtKB-SubCell"/>
</dbReference>
<evidence type="ECO:0000256" key="3">
    <source>
        <dbReference type="ARBA" id="ARBA00022729"/>
    </source>
</evidence>
<evidence type="ECO:0000256" key="8">
    <source>
        <dbReference type="SAM" id="Phobius"/>
    </source>
</evidence>
<keyword evidence="6" id="KW-1015">Disulfide bond</keyword>
<dbReference type="InterPro" id="IPR003599">
    <property type="entry name" value="Ig_sub"/>
</dbReference>
<dbReference type="SUPFAM" id="SSF48726">
    <property type="entry name" value="Immunoglobulin"/>
    <property type="match status" value="1"/>
</dbReference>
<dbReference type="InterPro" id="IPR036179">
    <property type="entry name" value="Ig-like_dom_sf"/>
</dbReference>
<feature type="domain" description="Ig-like" evidence="9">
    <location>
        <begin position="1"/>
        <end position="87"/>
    </location>
</feature>
<evidence type="ECO:0000259" key="9">
    <source>
        <dbReference type="PROSITE" id="PS50835"/>
    </source>
</evidence>
<keyword evidence="4" id="KW-0391">Immunity</keyword>
<dbReference type="AlphaFoldDB" id="A0A3Q2T5E0"/>
<dbReference type="SMART" id="SM00406">
    <property type="entry name" value="IGv"/>
    <property type="match status" value="1"/>
</dbReference>
<feature type="transmembrane region" description="Helical" evidence="8">
    <location>
        <begin position="122"/>
        <end position="146"/>
    </location>
</feature>
<dbReference type="InterPro" id="IPR052051">
    <property type="entry name" value="TCR_complex_component"/>
</dbReference>
<dbReference type="PANTHER" id="PTHR19433">
    <property type="entry name" value="T-CELL RECEPTOR ALPHA CHAIN V REGION-RELATED"/>
    <property type="match status" value="1"/>
</dbReference>
<evidence type="ECO:0000256" key="1">
    <source>
        <dbReference type="ARBA" id="ARBA00004236"/>
    </source>
</evidence>
<dbReference type="InterPro" id="IPR013106">
    <property type="entry name" value="Ig_V-set"/>
</dbReference>
<name>A0A3Q2T5E0_FUNHE</name>
<evidence type="ECO:0000256" key="4">
    <source>
        <dbReference type="ARBA" id="ARBA00022859"/>
    </source>
</evidence>
<dbReference type="Ensembl" id="ENSFHET00000000254.1">
    <property type="protein sequence ID" value="ENSFHEP00000009573.1"/>
    <property type="gene ID" value="ENSFHEG00000010834.1"/>
</dbReference>
<keyword evidence="2" id="KW-1003">Cell membrane</keyword>
<evidence type="ECO:0000256" key="6">
    <source>
        <dbReference type="ARBA" id="ARBA00023157"/>
    </source>
</evidence>